<dbReference type="EMBL" id="PDNA01000215">
    <property type="protein sequence ID" value="PGH03049.1"/>
    <property type="molecule type" value="Genomic_DNA"/>
</dbReference>
<feature type="chain" id="PRO_5012744587" evidence="2">
    <location>
        <begin position="22"/>
        <end position="234"/>
    </location>
</feature>
<feature type="compositionally biased region" description="Acidic residues" evidence="1">
    <location>
        <begin position="103"/>
        <end position="113"/>
    </location>
</feature>
<dbReference type="STRING" id="1447883.A0A2B7X2D0"/>
<name>A0A2B7X2D0_POLH7</name>
<keyword evidence="2" id="KW-0732">Signal</keyword>
<reference evidence="3 4" key="1">
    <citation type="submission" date="2017-10" db="EMBL/GenBank/DDBJ databases">
        <title>Comparative genomics in systemic dimorphic fungi from Ajellomycetaceae.</title>
        <authorList>
            <person name="Munoz J.F."/>
            <person name="Mcewen J.G."/>
            <person name="Clay O.K."/>
            <person name="Cuomo C.A."/>
        </authorList>
    </citation>
    <scope>NUCLEOTIDE SEQUENCE [LARGE SCALE GENOMIC DNA]</scope>
    <source>
        <strain evidence="3 4">UAMH7299</strain>
    </source>
</reference>
<proteinExistence type="predicted"/>
<gene>
    <name evidence="3" type="ORF">AJ80_08744</name>
</gene>
<organism evidence="3 4">
    <name type="scientific">Polytolypa hystricis (strain UAMH7299)</name>
    <dbReference type="NCBI Taxonomy" id="1447883"/>
    <lineage>
        <taxon>Eukaryota</taxon>
        <taxon>Fungi</taxon>
        <taxon>Dikarya</taxon>
        <taxon>Ascomycota</taxon>
        <taxon>Pezizomycotina</taxon>
        <taxon>Eurotiomycetes</taxon>
        <taxon>Eurotiomycetidae</taxon>
        <taxon>Onygenales</taxon>
        <taxon>Onygenales incertae sedis</taxon>
        <taxon>Polytolypa</taxon>
    </lineage>
</organism>
<feature type="region of interest" description="Disordered" evidence="1">
    <location>
        <begin position="102"/>
        <end position="234"/>
    </location>
</feature>
<feature type="region of interest" description="Disordered" evidence="1">
    <location>
        <begin position="24"/>
        <end position="48"/>
    </location>
</feature>
<comment type="caution">
    <text evidence="3">The sequence shown here is derived from an EMBL/GenBank/DDBJ whole genome shotgun (WGS) entry which is preliminary data.</text>
</comment>
<accession>A0A2B7X2D0</accession>
<evidence type="ECO:0000256" key="2">
    <source>
        <dbReference type="SAM" id="SignalP"/>
    </source>
</evidence>
<dbReference type="AlphaFoldDB" id="A0A2B7X2D0"/>
<feature type="signal peptide" evidence="2">
    <location>
        <begin position="1"/>
        <end position="21"/>
    </location>
</feature>
<evidence type="ECO:0000256" key="1">
    <source>
        <dbReference type="SAM" id="MobiDB-lite"/>
    </source>
</evidence>
<evidence type="ECO:0000313" key="3">
    <source>
        <dbReference type="EMBL" id="PGH03049.1"/>
    </source>
</evidence>
<evidence type="ECO:0000313" key="4">
    <source>
        <dbReference type="Proteomes" id="UP000224634"/>
    </source>
</evidence>
<feature type="compositionally biased region" description="Acidic residues" evidence="1">
    <location>
        <begin position="29"/>
        <end position="42"/>
    </location>
</feature>
<keyword evidence="4" id="KW-1185">Reference proteome</keyword>
<feature type="compositionally biased region" description="Acidic residues" evidence="1">
    <location>
        <begin position="120"/>
        <end position="234"/>
    </location>
</feature>
<dbReference type="Proteomes" id="UP000224634">
    <property type="component" value="Unassembled WGS sequence"/>
</dbReference>
<protein>
    <submittedName>
        <fullName evidence="3">Uncharacterized protein</fullName>
    </submittedName>
</protein>
<sequence length="234" mass="25556">MHTTKAATLFALLAQAAFIAASPLPQTQDPDEAPDTGNEQDLELPPRQPDGAACVIDFSCESLACVAGKCEDVTDKECTKYTDCSTIGTFVCGEDQKCISEFGGEEEPADEPTEPACEPPEQEAEPEPEPEPEPECEPESEPEPEPECEPDDNEPDDNEPDDNEPDNNEPDDNGPDDNEPDDNEPDDNEPDDNEPDDNEPDDNEPDDNEPDDNEPDDTEPDNEPEPETEGQPED</sequence>